<name>A0A9D1L094_9FIRM</name>
<keyword evidence="1" id="KW-0812">Transmembrane</keyword>
<sequence length="304" mass="34141">MKKYLWLMPTMLCIYTFIYSLTHLTTINQITQSTLAAIFQLIPSLFFLMFLFGVMNQMGLFGLAGFFLEKILNPLLHLGTRASGLYAASLFAGYPTFALLIGQAYERQEIDAAEMKHLMRISSHASPAFVLLSIGSGLFHSLKMGLVIWLIHILSNLILALIFRPASPGKKLSWESCLEGCASTAFVPLCQRQLIQCVRTFVYIYGFMLIFNVLQASLFSHLPGSAIFHGLLEFSAGSLDLANQPERSIFVLVSLFLGFSGISCMMQVQAVLSHIQWSFQSYFIARFFQGLIAFLLSIFYLWLS</sequence>
<dbReference type="Proteomes" id="UP000824175">
    <property type="component" value="Unassembled WGS sequence"/>
</dbReference>
<feature type="transmembrane region" description="Helical" evidence="1">
    <location>
        <begin position="6"/>
        <end position="24"/>
    </location>
</feature>
<feature type="transmembrane region" description="Helical" evidence="1">
    <location>
        <begin position="202"/>
        <end position="228"/>
    </location>
</feature>
<organism evidence="2 3">
    <name type="scientific">Candidatus Fimiplasma intestinipullorum</name>
    <dbReference type="NCBI Taxonomy" id="2840825"/>
    <lineage>
        <taxon>Bacteria</taxon>
        <taxon>Bacillati</taxon>
        <taxon>Bacillota</taxon>
        <taxon>Clostridia</taxon>
        <taxon>Eubacteriales</taxon>
        <taxon>Candidatus Fimiplasma</taxon>
    </lineage>
</organism>
<evidence type="ECO:0000256" key="1">
    <source>
        <dbReference type="SAM" id="Phobius"/>
    </source>
</evidence>
<feature type="transmembrane region" description="Helical" evidence="1">
    <location>
        <begin position="283"/>
        <end position="303"/>
    </location>
</feature>
<protein>
    <recommendedName>
        <fullName evidence="4">Sporulation integral membrane protein YlbJ</fullName>
    </recommendedName>
</protein>
<gene>
    <name evidence="2" type="ORF">IAD15_10080</name>
</gene>
<keyword evidence="1" id="KW-1133">Transmembrane helix</keyword>
<feature type="transmembrane region" description="Helical" evidence="1">
    <location>
        <begin position="83"/>
        <end position="101"/>
    </location>
</feature>
<evidence type="ECO:0008006" key="4">
    <source>
        <dbReference type="Google" id="ProtNLM"/>
    </source>
</evidence>
<proteinExistence type="predicted"/>
<evidence type="ECO:0000313" key="2">
    <source>
        <dbReference type="EMBL" id="HIU14398.1"/>
    </source>
</evidence>
<accession>A0A9D1L094</accession>
<comment type="caution">
    <text evidence="2">The sequence shown here is derived from an EMBL/GenBank/DDBJ whole genome shotgun (WGS) entry which is preliminary data.</text>
</comment>
<feature type="transmembrane region" description="Helical" evidence="1">
    <location>
        <begin position="121"/>
        <end position="140"/>
    </location>
</feature>
<evidence type="ECO:0000313" key="3">
    <source>
        <dbReference type="Proteomes" id="UP000824175"/>
    </source>
</evidence>
<reference evidence="2" key="2">
    <citation type="journal article" date="2021" name="PeerJ">
        <title>Extensive microbial diversity within the chicken gut microbiome revealed by metagenomics and culture.</title>
        <authorList>
            <person name="Gilroy R."/>
            <person name="Ravi A."/>
            <person name="Getino M."/>
            <person name="Pursley I."/>
            <person name="Horton D.L."/>
            <person name="Alikhan N.F."/>
            <person name="Baker D."/>
            <person name="Gharbi K."/>
            <person name="Hall N."/>
            <person name="Watson M."/>
            <person name="Adriaenssens E.M."/>
            <person name="Foster-Nyarko E."/>
            <person name="Jarju S."/>
            <person name="Secka A."/>
            <person name="Antonio M."/>
            <person name="Oren A."/>
            <person name="Chaudhuri R.R."/>
            <person name="La Ragione R."/>
            <person name="Hildebrand F."/>
            <person name="Pallen M.J."/>
        </authorList>
    </citation>
    <scope>NUCLEOTIDE SEQUENCE</scope>
    <source>
        <strain evidence="2">CHK195-11698</strain>
    </source>
</reference>
<dbReference type="EMBL" id="DVMJ01000088">
    <property type="protein sequence ID" value="HIU14398.1"/>
    <property type="molecule type" value="Genomic_DNA"/>
</dbReference>
<feature type="transmembrane region" description="Helical" evidence="1">
    <location>
        <begin position="45"/>
        <end position="68"/>
    </location>
</feature>
<reference evidence="2" key="1">
    <citation type="submission" date="2020-10" db="EMBL/GenBank/DDBJ databases">
        <authorList>
            <person name="Gilroy R."/>
        </authorList>
    </citation>
    <scope>NUCLEOTIDE SEQUENCE</scope>
    <source>
        <strain evidence="2">CHK195-11698</strain>
    </source>
</reference>
<dbReference type="AlphaFoldDB" id="A0A9D1L094"/>
<keyword evidence="1" id="KW-0472">Membrane</keyword>
<feature type="transmembrane region" description="Helical" evidence="1">
    <location>
        <begin position="146"/>
        <end position="163"/>
    </location>
</feature>
<feature type="transmembrane region" description="Helical" evidence="1">
    <location>
        <begin position="248"/>
        <end position="271"/>
    </location>
</feature>